<dbReference type="AlphaFoldDB" id="A0A943HKF1"/>
<evidence type="ECO:0000256" key="1">
    <source>
        <dbReference type="ARBA" id="ARBA00023125"/>
    </source>
</evidence>
<dbReference type="EMBL" id="JAGZGG010000048">
    <property type="protein sequence ID" value="MBS5333606.1"/>
    <property type="molecule type" value="Genomic_DNA"/>
</dbReference>
<feature type="domain" description="HTH cro/C1-type" evidence="2">
    <location>
        <begin position="12"/>
        <end position="66"/>
    </location>
</feature>
<organism evidence="3 4">
    <name type="scientific">Subdoligranulum variabile</name>
    <dbReference type="NCBI Taxonomy" id="214851"/>
    <lineage>
        <taxon>Bacteria</taxon>
        <taxon>Bacillati</taxon>
        <taxon>Bacillota</taxon>
        <taxon>Clostridia</taxon>
        <taxon>Eubacteriales</taxon>
        <taxon>Oscillospiraceae</taxon>
        <taxon>Subdoligranulum</taxon>
    </lineage>
</organism>
<dbReference type="Pfam" id="PF01381">
    <property type="entry name" value="HTH_3"/>
    <property type="match status" value="1"/>
</dbReference>
<protein>
    <submittedName>
        <fullName evidence="3">Helix-turn-helix transcriptional regulator</fullName>
    </submittedName>
</protein>
<keyword evidence="1" id="KW-0238">DNA-binding</keyword>
<dbReference type="Gene3D" id="1.10.260.40">
    <property type="entry name" value="lambda repressor-like DNA-binding domains"/>
    <property type="match status" value="1"/>
</dbReference>
<dbReference type="SMART" id="SM00530">
    <property type="entry name" value="HTH_XRE"/>
    <property type="match status" value="1"/>
</dbReference>
<evidence type="ECO:0000259" key="2">
    <source>
        <dbReference type="PROSITE" id="PS50943"/>
    </source>
</evidence>
<reference evidence="3" key="1">
    <citation type="submission" date="2021-02" db="EMBL/GenBank/DDBJ databases">
        <title>Infant gut strain persistence is associated with maternal origin, phylogeny, and functional potential including surface adhesion and iron acquisition.</title>
        <authorList>
            <person name="Lou Y.C."/>
        </authorList>
    </citation>
    <scope>NUCLEOTIDE SEQUENCE</scope>
    <source>
        <strain evidence="3">L3_101_000M1_dasL3_101_000M1_concoct_87</strain>
    </source>
</reference>
<comment type="caution">
    <text evidence="3">The sequence shown here is derived from an EMBL/GenBank/DDBJ whole genome shotgun (WGS) entry which is preliminary data.</text>
</comment>
<accession>A0A943HKF1</accession>
<dbReference type="SUPFAM" id="SSF47413">
    <property type="entry name" value="lambda repressor-like DNA-binding domains"/>
    <property type="match status" value="1"/>
</dbReference>
<evidence type="ECO:0000313" key="4">
    <source>
        <dbReference type="Proteomes" id="UP000759273"/>
    </source>
</evidence>
<dbReference type="InterPro" id="IPR010982">
    <property type="entry name" value="Lambda_DNA-bd_dom_sf"/>
</dbReference>
<dbReference type="PROSITE" id="PS50943">
    <property type="entry name" value="HTH_CROC1"/>
    <property type="match status" value="1"/>
</dbReference>
<dbReference type="CDD" id="cd00093">
    <property type="entry name" value="HTH_XRE"/>
    <property type="match status" value="1"/>
</dbReference>
<dbReference type="PANTHER" id="PTHR46558:SF4">
    <property type="entry name" value="DNA-BIDING PHAGE PROTEIN"/>
    <property type="match status" value="1"/>
</dbReference>
<name>A0A943HKF1_9FIRM</name>
<gene>
    <name evidence="3" type="ORF">KHY36_13910</name>
</gene>
<sequence>MNSNKMTIGERIKQRRESLGLTQRELSERLFVKRETINQWESGTRQIKGDDIARLADTLETTCDYILRGVETEQLHLFKDLGLTGQAVKRLKVMAADCRGGNDALNSLIGNELFSLFVGRWYDYCVLAENLNQTKIELIRALADANVKLVSKQLSDDDCTILAYNQIKVPASQTCKNAAILFIERQDKKEYIQFKLQQVINAMLKNYDELLTNRKK</sequence>
<dbReference type="Proteomes" id="UP000759273">
    <property type="component" value="Unassembled WGS sequence"/>
</dbReference>
<dbReference type="InterPro" id="IPR001387">
    <property type="entry name" value="Cro/C1-type_HTH"/>
</dbReference>
<evidence type="ECO:0000313" key="3">
    <source>
        <dbReference type="EMBL" id="MBS5333606.1"/>
    </source>
</evidence>
<dbReference type="PANTHER" id="PTHR46558">
    <property type="entry name" value="TRACRIPTIONAL REGULATORY PROTEIN-RELATED-RELATED"/>
    <property type="match status" value="1"/>
</dbReference>
<proteinExistence type="predicted"/>
<dbReference type="GO" id="GO:0003677">
    <property type="term" value="F:DNA binding"/>
    <property type="evidence" value="ECO:0007669"/>
    <property type="project" value="UniProtKB-KW"/>
</dbReference>